<dbReference type="EMBL" id="JTJZ01000015">
    <property type="protein sequence ID" value="KHS53529.1"/>
    <property type="molecule type" value="Genomic_DNA"/>
</dbReference>
<dbReference type="Proteomes" id="UP000031488">
    <property type="component" value="Unassembled WGS sequence"/>
</dbReference>
<accession>A0A0B9A3X9</accession>
<proteinExistence type="predicted"/>
<name>A0A0B9A3X9_BRELN</name>
<evidence type="ECO:0000313" key="2">
    <source>
        <dbReference type="Proteomes" id="UP000031488"/>
    </source>
</evidence>
<dbReference type="AlphaFoldDB" id="A0A0B9A3X9"/>
<sequence>MSSHREPIEPDDVIDATVKTPTERARRVAGRAYSVASTGVKNVREAASTSRLIEATENSVNRALGSVSHAIDDAVRSGKVERAFDRAQETVTTGADGVRKLVTRKSR</sequence>
<keyword evidence="2" id="KW-1185">Reference proteome</keyword>
<reference evidence="1 2" key="1">
    <citation type="submission" date="2014-11" db="EMBL/GenBank/DDBJ databases">
        <title>Draft Genome Sequence of Brevibacterium linens AE038-8.</title>
        <authorList>
            <person name="Maizel D."/>
            <person name="Utturkar S.M."/>
            <person name="Brown S.D."/>
            <person name="Ferrero M."/>
            <person name="Rosen B.P."/>
        </authorList>
    </citation>
    <scope>NUCLEOTIDE SEQUENCE [LARGE SCALE GENOMIC DNA]</scope>
    <source>
        <strain evidence="1 2">AE038-8</strain>
    </source>
</reference>
<comment type="caution">
    <text evidence="1">The sequence shown here is derived from an EMBL/GenBank/DDBJ whole genome shotgun (WGS) entry which is preliminary data.</text>
</comment>
<organism evidence="1 2">
    <name type="scientific">Brevibacterium linens</name>
    <dbReference type="NCBI Taxonomy" id="1703"/>
    <lineage>
        <taxon>Bacteria</taxon>
        <taxon>Bacillati</taxon>
        <taxon>Actinomycetota</taxon>
        <taxon>Actinomycetes</taxon>
        <taxon>Micrococcales</taxon>
        <taxon>Brevibacteriaceae</taxon>
        <taxon>Brevibacterium</taxon>
    </lineage>
</organism>
<gene>
    <name evidence="1" type="ORF">AE0388_1017</name>
</gene>
<evidence type="ECO:0000313" key="1">
    <source>
        <dbReference type="EMBL" id="KHS53529.1"/>
    </source>
</evidence>
<dbReference type="RefSeq" id="WP_039207646.1">
    <property type="nucleotide sequence ID" value="NZ_CP186330.1"/>
</dbReference>
<dbReference type="OrthoDB" id="4808265at2"/>
<dbReference type="PATRIC" id="fig|1703.6.peg.903"/>
<protein>
    <submittedName>
        <fullName evidence="1">Uncharacterized protein</fullName>
    </submittedName>
</protein>